<keyword evidence="1" id="KW-0862">Zinc</keyword>
<sequence length="358" mass="40987">MAEMRNPLDVVPLEDQATADLSLPSPPSPPSQPSQPPERPPAFPLTLDSFEMFHCGQCRKTFSCRTSARSHRKANACRNSQETTCSANHKHKPISLKFDSMAEAEQWRLGNELDRYFSFKSGQKFYRVLHCSQNVKDKMAGSKKSKKIFNCDAKIFYSQRELCLCDNHESEWCWNLKQQVLVYGCLEHSHPIERNKIRLSKIVKDRAAELIASGVPSDVVLKEYLAQHEQDPNSKPLAYSDVYQIKKRCKLKGYDGKGVKHEKSSDLPCGSAFKGPFFEKRPNQIPKLDKIEGRIWNNEQEEIETFLAKFEKVEESMRLMKNIVKANDKPIANKRLLMESLRLSFDNLISASLSLSDQ</sequence>
<dbReference type="Proteomes" id="UP000318571">
    <property type="component" value="Chromosome 1"/>
</dbReference>
<dbReference type="PROSITE" id="PS50157">
    <property type="entry name" value="ZINC_FINGER_C2H2_2"/>
    <property type="match status" value="1"/>
</dbReference>
<feature type="compositionally biased region" description="Pro residues" evidence="2">
    <location>
        <begin position="24"/>
        <end position="43"/>
    </location>
</feature>
<name>A0A553NTA3_TIGCA</name>
<evidence type="ECO:0000259" key="3">
    <source>
        <dbReference type="PROSITE" id="PS50157"/>
    </source>
</evidence>
<proteinExistence type="predicted"/>
<dbReference type="InterPro" id="IPR013087">
    <property type="entry name" value="Znf_C2H2_type"/>
</dbReference>
<reference evidence="4 5" key="1">
    <citation type="journal article" date="2018" name="Nat. Ecol. Evol.">
        <title>Genomic signatures of mitonuclear coevolution across populations of Tigriopus californicus.</title>
        <authorList>
            <person name="Barreto F.S."/>
            <person name="Watson E.T."/>
            <person name="Lima T.G."/>
            <person name="Willett C.S."/>
            <person name="Edmands S."/>
            <person name="Li W."/>
            <person name="Burton R.S."/>
        </authorList>
    </citation>
    <scope>NUCLEOTIDE SEQUENCE [LARGE SCALE GENOMIC DNA]</scope>
    <source>
        <strain evidence="4 5">San Diego</strain>
    </source>
</reference>
<gene>
    <name evidence="4" type="ORF">TCAL_06191</name>
</gene>
<evidence type="ECO:0000313" key="5">
    <source>
        <dbReference type="Proteomes" id="UP000318571"/>
    </source>
</evidence>
<accession>A0A553NTA3</accession>
<keyword evidence="5" id="KW-1185">Reference proteome</keyword>
<feature type="region of interest" description="Disordered" evidence="2">
    <location>
        <begin position="1"/>
        <end position="43"/>
    </location>
</feature>
<dbReference type="EMBL" id="VCGU01000010">
    <property type="protein sequence ID" value="TRY68665.1"/>
    <property type="molecule type" value="Genomic_DNA"/>
</dbReference>
<keyword evidence="1" id="KW-0479">Metal-binding</keyword>
<evidence type="ECO:0000313" key="4">
    <source>
        <dbReference type="EMBL" id="TRY68665.1"/>
    </source>
</evidence>
<organism evidence="4 5">
    <name type="scientific">Tigriopus californicus</name>
    <name type="common">Marine copepod</name>
    <dbReference type="NCBI Taxonomy" id="6832"/>
    <lineage>
        <taxon>Eukaryota</taxon>
        <taxon>Metazoa</taxon>
        <taxon>Ecdysozoa</taxon>
        <taxon>Arthropoda</taxon>
        <taxon>Crustacea</taxon>
        <taxon>Multicrustacea</taxon>
        <taxon>Hexanauplia</taxon>
        <taxon>Copepoda</taxon>
        <taxon>Harpacticoida</taxon>
        <taxon>Harpacticidae</taxon>
        <taxon>Tigriopus</taxon>
    </lineage>
</organism>
<comment type="caution">
    <text evidence="4">The sequence shown here is derived from an EMBL/GenBank/DDBJ whole genome shotgun (WGS) entry which is preliminary data.</text>
</comment>
<protein>
    <recommendedName>
        <fullName evidence="3">C2H2-type domain-containing protein</fullName>
    </recommendedName>
</protein>
<evidence type="ECO:0000256" key="2">
    <source>
        <dbReference type="SAM" id="MobiDB-lite"/>
    </source>
</evidence>
<evidence type="ECO:0000256" key="1">
    <source>
        <dbReference type="PROSITE-ProRule" id="PRU00042"/>
    </source>
</evidence>
<feature type="domain" description="C2H2-type" evidence="3">
    <location>
        <begin position="53"/>
        <end position="80"/>
    </location>
</feature>
<dbReference type="GO" id="GO:0008270">
    <property type="term" value="F:zinc ion binding"/>
    <property type="evidence" value="ECO:0007669"/>
    <property type="project" value="UniProtKB-KW"/>
</dbReference>
<keyword evidence="1" id="KW-0863">Zinc-finger</keyword>
<dbReference type="AlphaFoldDB" id="A0A553NTA3"/>